<evidence type="ECO:0000313" key="7">
    <source>
        <dbReference type="EMBL" id="KAK6944547.1"/>
    </source>
</evidence>
<dbReference type="GO" id="GO:0005968">
    <property type="term" value="C:Rab-protein geranylgeranyltransferase complex"/>
    <property type="evidence" value="ECO:0007669"/>
    <property type="project" value="TreeGrafter"/>
</dbReference>
<sequence>MHGRPRKPTKLEDEEAKAAKSAKLRSLQSQLLHNHHNKIYTNEALEISAKLLEINPEFYTAWNYRKLALQHNLSLSHSDSNTEDDVITSLLNEELRITESALRQNFKSYGAWHHRKWVLAKGHSSVDHEMRLLHKFHKADPRNFNAWNYRRFVAELMKRSEEEELKFTTEMINSNISNYSAWHNRSYKVVGLNYSGFREKMKKMICYDPDGDDAEYEEDDGKGQSLVVKSFVVPCFVYCYHGPHCWNFLMKIFPFNEMCFFLDDFCSALLSDLLRRGVQGFSTKEKVLTEELELVHQAIFTDEDDQSGWFYHLWLLDQTIKLDVPLLVSTWPAHGSDLTTSVDGFLEDCSFSSSIRFYSKSRKFPLVLHFNHPVEGVSPSTVDVNYAFNAKNEIIWTPLSRNNSGTAGAWVTHLNFPDVKVDSSNTYPVEVSLGNSQGIISLNGFHYSQPSRFAFTVRILPHRSQSAGEQSSTVVWKEEYFHPIHESSLVVAFDQTSNNVDNELSKWRTVTINDEIALFRDLLSVTNCKIGKLTLARLLVAHDVLMQQNKASYKMLHSEEVLELYDDLMKMDPSHCEYYKHERSFALMQEVTANKESLLKHCFSYRGSMPSSLASSICLRLNAYSLSQIGCIGQLLWVQMLDLSHNELHSIEVFVSNLVIFERSSFVEGDSQVLSKALKHILVICKAPTVNLSIIMEDGRSVVKGSCLEREDMTECGVNSDCDFIDEELSGSLMVREWCGHLSLLPSGSLNSPLDVTSDVLLPFYGKHLWDVFHEILDSFVFPGVACLATSGQTSIGLEAMQLLCCLNLSHNKICSFTALEPLTLLKSLKVLDISYNEIGAHPIDTTRYLCSSPLSHTGEWNVTEFEGARIELKKYWEAFVLFKGMSLMQLDIMGNVVNDENFKSFLVELIPKLRRLNGEELH</sequence>
<dbReference type="GO" id="GO:0097354">
    <property type="term" value="P:prenylation"/>
    <property type="evidence" value="ECO:0007669"/>
    <property type="project" value="UniProtKB-UniRule"/>
</dbReference>
<dbReference type="PANTHER" id="PTHR11129:SF2">
    <property type="entry name" value="GERANYLGERANYL TRANSFERASE TYPE-2 SUBUNIT ALPHA"/>
    <property type="match status" value="1"/>
</dbReference>
<comment type="function">
    <text evidence="6">Catalyzes the transfer of a geranyl-geranyl moiety from geranyl-geranyl pyrophosphate to cysteines occuring in specific C-terminal amino acid sequences.</text>
</comment>
<evidence type="ECO:0000256" key="5">
    <source>
        <dbReference type="ARBA" id="ARBA00047658"/>
    </source>
</evidence>
<evidence type="ECO:0000256" key="6">
    <source>
        <dbReference type="RuleBase" id="RU367120"/>
    </source>
</evidence>
<dbReference type="InterPro" id="IPR002088">
    <property type="entry name" value="Prenyl_trans_a"/>
</dbReference>
<dbReference type="GO" id="GO:0004663">
    <property type="term" value="F:Rab geranylgeranyltransferase activity"/>
    <property type="evidence" value="ECO:0007669"/>
    <property type="project" value="UniProtKB-UniRule"/>
</dbReference>
<keyword evidence="4" id="KW-0677">Repeat</keyword>
<dbReference type="AlphaFoldDB" id="A0AAN8WER2"/>
<name>A0AAN8WER2_9MAGN</name>
<keyword evidence="8" id="KW-1185">Reference proteome</keyword>
<dbReference type="PROSITE" id="PS51147">
    <property type="entry name" value="PFTA"/>
    <property type="match status" value="5"/>
</dbReference>
<dbReference type="Pfam" id="PF01239">
    <property type="entry name" value="PPTA"/>
    <property type="match status" value="5"/>
</dbReference>
<keyword evidence="3 6" id="KW-0808">Transferase</keyword>
<keyword evidence="2 6" id="KW-0637">Prenyltransferase</keyword>
<dbReference type="PROSITE" id="PS51450">
    <property type="entry name" value="LRR"/>
    <property type="match status" value="1"/>
</dbReference>
<gene>
    <name evidence="7" type="ORF">RJ641_025649</name>
</gene>
<evidence type="ECO:0000313" key="8">
    <source>
        <dbReference type="Proteomes" id="UP001370490"/>
    </source>
</evidence>
<evidence type="ECO:0000256" key="1">
    <source>
        <dbReference type="ARBA" id="ARBA00006734"/>
    </source>
</evidence>
<dbReference type="InterPro" id="IPR001611">
    <property type="entry name" value="Leu-rich_rpt"/>
</dbReference>
<accession>A0AAN8WER2</accession>
<dbReference type="EMBL" id="JBAMMX010000003">
    <property type="protein sequence ID" value="KAK6944547.1"/>
    <property type="molecule type" value="Genomic_DNA"/>
</dbReference>
<protein>
    <recommendedName>
        <fullName evidence="6">Geranylgeranyl transferase type-2 subunit alpha</fullName>
        <ecNumber evidence="6">2.5.1.60</ecNumber>
    </recommendedName>
    <alternativeName>
        <fullName evidence="6">Geranylgeranyl transferase type II subunit alpha</fullName>
    </alternativeName>
</protein>
<dbReference type="PANTHER" id="PTHR11129">
    <property type="entry name" value="PROTEIN FARNESYLTRANSFERASE ALPHA SUBUNIT/RAB GERANYLGERANYL TRANSFERASE ALPHA SUBUNIT"/>
    <property type="match status" value="1"/>
</dbReference>
<comment type="catalytic activity">
    <reaction evidence="5 6">
        <text>geranylgeranyl diphosphate + L-cysteinyl-[protein] = S-geranylgeranyl-L-cysteinyl-[protein] + diphosphate</text>
        <dbReference type="Rhea" id="RHEA:21240"/>
        <dbReference type="Rhea" id="RHEA-COMP:10131"/>
        <dbReference type="Rhea" id="RHEA-COMP:11537"/>
        <dbReference type="ChEBI" id="CHEBI:29950"/>
        <dbReference type="ChEBI" id="CHEBI:33019"/>
        <dbReference type="ChEBI" id="CHEBI:57533"/>
        <dbReference type="ChEBI" id="CHEBI:86021"/>
        <dbReference type="EC" id="2.5.1.60"/>
    </reaction>
</comment>
<dbReference type="Gene3D" id="1.25.40.120">
    <property type="entry name" value="Protein prenylyltransferase"/>
    <property type="match status" value="2"/>
</dbReference>
<reference evidence="7 8" key="1">
    <citation type="submission" date="2023-12" db="EMBL/GenBank/DDBJ databases">
        <title>A high-quality genome assembly for Dillenia turbinata (Dilleniales).</title>
        <authorList>
            <person name="Chanderbali A."/>
        </authorList>
    </citation>
    <scope>NUCLEOTIDE SEQUENCE [LARGE SCALE GENOMIC DNA]</scope>
    <source>
        <strain evidence="7">LSX21</strain>
        <tissue evidence="7">Leaf</tissue>
    </source>
</reference>
<dbReference type="EC" id="2.5.1.60" evidence="6"/>
<evidence type="ECO:0000256" key="4">
    <source>
        <dbReference type="ARBA" id="ARBA00022737"/>
    </source>
</evidence>
<comment type="caution">
    <text evidence="7">The sequence shown here is derived from an EMBL/GenBank/DDBJ whole genome shotgun (WGS) entry which is preliminary data.</text>
</comment>
<dbReference type="SUPFAM" id="SSF52058">
    <property type="entry name" value="L domain-like"/>
    <property type="match status" value="1"/>
</dbReference>
<dbReference type="SUPFAM" id="SSF48439">
    <property type="entry name" value="Protein prenylyltransferase"/>
    <property type="match status" value="1"/>
</dbReference>
<evidence type="ECO:0000256" key="2">
    <source>
        <dbReference type="ARBA" id="ARBA00022602"/>
    </source>
</evidence>
<dbReference type="InterPro" id="IPR032675">
    <property type="entry name" value="LRR_dom_sf"/>
</dbReference>
<dbReference type="Proteomes" id="UP001370490">
    <property type="component" value="Unassembled WGS sequence"/>
</dbReference>
<organism evidence="7 8">
    <name type="scientific">Dillenia turbinata</name>
    <dbReference type="NCBI Taxonomy" id="194707"/>
    <lineage>
        <taxon>Eukaryota</taxon>
        <taxon>Viridiplantae</taxon>
        <taxon>Streptophyta</taxon>
        <taxon>Embryophyta</taxon>
        <taxon>Tracheophyta</taxon>
        <taxon>Spermatophyta</taxon>
        <taxon>Magnoliopsida</taxon>
        <taxon>eudicotyledons</taxon>
        <taxon>Gunneridae</taxon>
        <taxon>Pentapetalae</taxon>
        <taxon>Dilleniales</taxon>
        <taxon>Dilleniaceae</taxon>
        <taxon>Dillenia</taxon>
    </lineage>
</organism>
<proteinExistence type="inferred from homology"/>
<dbReference type="Gene3D" id="3.80.10.10">
    <property type="entry name" value="Ribonuclease Inhibitor"/>
    <property type="match status" value="1"/>
</dbReference>
<evidence type="ECO:0000256" key="3">
    <source>
        <dbReference type="ARBA" id="ARBA00022679"/>
    </source>
</evidence>
<comment type="similarity">
    <text evidence="1 6">Belongs to the protein prenyltransferase subunit alpha family.</text>
</comment>